<organism evidence="1 2">
    <name type="scientific">Acetobacter ghanensis</name>
    <dbReference type="NCBI Taxonomy" id="431306"/>
    <lineage>
        <taxon>Bacteria</taxon>
        <taxon>Pseudomonadati</taxon>
        <taxon>Pseudomonadota</taxon>
        <taxon>Alphaproteobacteria</taxon>
        <taxon>Acetobacterales</taxon>
        <taxon>Acetobacteraceae</taxon>
        <taxon>Acetobacter</taxon>
    </lineage>
</organism>
<proteinExistence type="predicted"/>
<protein>
    <submittedName>
        <fullName evidence="1">Uncharacterized protein</fullName>
    </submittedName>
</protein>
<dbReference type="Proteomes" id="UP000068250">
    <property type="component" value="Chromosome I"/>
</dbReference>
<dbReference type="AlphaFoldDB" id="A0A0U5BKB6"/>
<evidence type="ECO:0000313" key="2">
    <source>
        <dbReference type="Proteomes" id="UP000068250"/>
    </source>
</evidence>
<dbReference type="STRING" id="431306.AGA_1972"/>
<sequence length="34" mass="4122">MYVSIYYAHWYSVRRYHIDVVLIFVGVYGTCPCF</sequence>
<gene>
    <name evidence="1" type="ORF">AGA_1972</name>
</gene>
<reference evidence="2" key="1">
    <citation type="submission" date="2014-09" db="EMBL/GenBank/DDBJ databases">
        <authorList>
            <person name="Illeghems K.G."/>
        </authorList>
    </citation>
    <scope>NUCLEOTIDE SEQUENCE [LARGE SCALE GENOMIC DNA]</scope>
    <source>
        <strain evidence="2">LMG 23848T</strain>
    </source>
</reference>
<dbReference type="EMBL" id="LN609302">
    <property type="protein sequence ID" value="CEF56401.1"/>
    <property type="molecule type" value="Genomic_DNA"/>
</dbReference>
<evidence type="ECO:0000313" key="1">
    <source>
        <dbReference type="EMBL" id="CEF56401.1"/>
    </source>
</evidence>
<name>A0A0U5BKB6_9PROT</name>
<accession>A0A0U5BKB6</accession>